<accession>A0A383DZ42</accession>
<sequence>MKPDAIASLKNILTVSIEYSSGVFPIKDIFLYIEFVIVIMSHPTSLAVMES</sequence>
<organism evidence="1">
    <name type="scientific">marine metagenome</name>
    <dbReference type="NCBI Taxonomy" id="408172"/>
    <lineage>
        <taxon>unclassified sequences</taxon>
        <taxon>metagenomes</taxon>
        <taxon>ecological metagenomes</taxon>
    </lineage>
</organism>
<evidence type="ECO:0000313" key="1">
    <source>
        <dbReference type="EMBL" id="SVE49609.1"/>
    </source>
</evidence>
<name>A0A383DZ42_9ZZZZ</name>
<dbReference type="EMBL" id="UINC01221319">
    <property type="protein sequence ID" value="SVE49609.1"/>
    <property type="molecule type" value="Genomic_DNA"/>
</dbReference>
<reference evidence="1" key="1">
    <citation type="submission" date="2018-05" db="EMBL/GenBank/DDBJ databases">
        <authorList>
            <person name="Lanie J.A."/>
            <person name="Ng W.-L."/>
            <person name="Kazmierczak K.M."/>
            <person name="Andrzejewski T.M."/>
            <person name="Davidsen T.M."/>
            <person name="Wayne K.J."/>
            <person name="Tettelin H."/>
            <person name="Glass J.I."/>
            <person name="Rusch D."/>
            <person name="Podicherti R."/>
            <person name="Tsui H.-C.T."/>
            <person name="Winkler M.E."/>
        </authorList>
    </citation>
    <scope>NUCLEOTIDE SEQUENCE</scope>
</reference>
<protein>
    <submittedName>
        <fullName evidence="1">Uncharacterized protein</fullName>
    </submittedName>
</protein>
<dbReference type="AlphaFoldDB" id="A0A383DZ42"/>
<gene>
    <name evidence="1" type="ORF">METZ01_LOCUS502463</name>
</gene>
<proteinExistence type="predicted"/>